<dbReference type="Proteomes" id="UP000663929">
    <property type="component" value="Chromosome"/>
</dbReference>
<dbReference type="PANTHER" id="PTHR44757:SF2">
    <property type="entry name" value="BIOFILM ARCHITECTURE MAINTENANCE PROTEIN MBAA"/>
    <property type="match status" value="1"/>
</dbReference>
<dbReference type="InterPro" id="IPR035965">
    <property type="entry name" value="PAS-like_dom_sf"/>
</dbReference>
<dbReference type="CDD" id="cd00130">
    <property type="entry name" value="PAS"/>
    <property type="match status" value="1"/>
</dbReference>
<dbReference type="Pfam" id="PF08447">
    <property type="entry name" value="PAS_3"/>
    <property type="match status" value="1"/>
</dbReference>
<dbReference type="Pfam" id="PF00563">
    <property type="entry name" value="EAL"/>
    <property type="match status" value="1"/>
</dbReference>
<evidence type="ECO:0000313" key="5">
    <source>
        <dbReference type="EMBL" id="QTD53573.1"/>
    </source>
</evidence>
<dbReference type="PROSITE" id="PS50883">
    <property type="entry name" value="EAL"/>
    <property type="match status" value="1"/>
</dbReference>
<dbReference type="InterPro" id="IPR000700">
    <property type="entry name" value="PAS-assoc_C"/>
</dbReference>
<dbReference type="InterPro" id="IPR001633">
    <property type="entry name" value="EAL_dom"/>
</dbReference>
<gene>
    <name evidence="5" type="ORF">J3U87_14050</name>
</gene>
<dbReference type="NCBIfam" id="TIGR00254">
    <property type="entry name" value="GGDEF"/>
    <property type="match status" value="1"/>
</dbReference>
<feature type="domain" description="GGDEF" evidence="4">
    <location>
        <begin position="296"/>
        <end position="429"/>
    </location>
</feature>
<feature type="domain" description="PAC" evidence="2">
    <location>
        <begin position="211"/>
        <end position="264"/>
    </location>
</feature>
<dbReference type="Gene3D" id="3.30.70.270">
    <property type="match status" value="1"/>
</dbReference>
<dbReference type="InterPro" id="IPR000160">
    <property type="entry name" value="GGDEF_dom"/>
</dbReference>
<evidence type="ECO:0000259" key="3">
    <source>
        <dbReference type="PROSITE" id="PS50883"/>
    </source>
</evidence>
<feature type="domain" description="EAL" evidence="3">
    <location>
        <begin position="438"/>
        <end position="691"/>
    </location>
</feature>
<dbReference type="SUPFAM" id="SSF55785">
    <property type="entry name" value="PYP-like sensor domain (PAS domain)"/>
    <property type="match status" value="1"/>
</dbReference>
<dbReference type="CDD" id="cd01948">
    <property type="entry name" value="EAL"/>
    <property type="match status" value="1"/>
</dbReference>
<dbReference type="AlphaFoldDB" id="A0A8A4TVR1"/>
<evidence type="ECO:0000259" key="4">
    <source>
        <dbReference type="PROSITE" id="PS50887"/>
    </source>
</evidence>
<keyword evidence="6" id="KW-1185">Reference proteome</keyword>
<dbReference type="PROSITE" id="PS50113">
    <property type="entry name" value="PAC"/>
    <property type="match status" value="1"/>
</dbReference>
<evidence type="ECO:0000259" key="2">
    <source>
        <dbReference type="PROSITE" id="PS50113"/>
    </source>
</evidence>
<dbReference type="InterPro" id="IPR013655">
    <property type="entry name" value="PAS_fold_3"/>
</dbReference>
<proteinExistence type="predicted"/>
<dbReference type="CDD" id="cd01949">
    <property type="entry name" value="GGDEF"/>
    <property type="match status" value="1"/>
</dbReference>
<dbReference type="InterPro" id="IPR043128">
    <property type="entry name" value="Rev_trsase/Diguanyl_cyclase"/>
</dbReference>
<evidence type="ECO:0000259" key="1">
    <source>
        <dbReference type="PROSITE" id="PS50112"/>
    </source>
</evidence>
<dbReference type="InterPro" id="IPR001610">
    <property type="entry name" value="PAC"/>
</dbReference>
<dbReference type="InterPro" id="IPR000014">
    <property type="entry name" value="PAS"/>
</dbReference>
<protein>
    <submittedName>
        <fullName evidence="5">EAL domain-containing protein</fullName>
    </submittedName>
</protein>
<dbReference type="Pfam" id="PF00990">
    <property type="entry name" value="GGDEF"/>
    <property type="match status" value="1"/>
</dbReference>
<dbReference type="PROSITE" id="PS50112">
    <property type="entry name" value="PAS"/>
    <property type="match status" value="1"/>
</dbReference>
<dbReference type="GO" id="GO:0003824">
    <property type="term" value="F:catalytic activity"/>
    <property type="evidence" value="ECO:0007669"/>
    <property type="project" value="UniProtKB-ARBA"/>
</dbReference>
<dbReference type="FunFam" id="3.30.70.270:FF:000001">
    <property type="entry name" value="Diguanylate cyclase domain protein"/>
    <property type="match status" value="1"/>
</dbReference>
<evidence type="ECO:0000313" key="6">
    <source>
        <dbReference type="Proteomes" id="UP000663929"/>
    </source>
</evidence>
<dbReference type="InterPro" id="IPR035919">
    <property type="entry name" value="EAL_sf"/>
</dbReference>
<dbReference type="Gene3D" id="3.20.20.450">
    <property type="entry name" value="EAL domain"/>
    <property type="match status" value="1"/>
</dbReference>
<dbReference type="InterPro" id="IPR052155">
    <property type="entry name" value="Biofilm_reg_signaling"/>
</dbReference>
<dbReference type="InterPro" id="IPR029787">
    <property type="entry name" value="Nucleotide_cyclase"/>
</dbReference>
<dbReference type="KEGG" id="scor:J3U87_14050"/>
<dbReference type="PROSITE" id="PS50887">
    <property type="entry name" value="GGDEF"/>
    <property type="match status" value="1"/>
</dbReference>
<dbReference type="SMART" id="SM00267">
    <property type="entry name" value="GGDEF"/>
    <property type="match status" value="1"/>
</dbReference>
<name>A0A8A4TVR1_SULCO</name>
<sequence length="697" mass="78247">MAAGPIKLLLIEPSPEESKAFHRFVMDEMPSALVSEVPGFEEVEAEVIGGSFDVVVVPLAMVSDHLPRFGGRPPWAHIIFLAEPGAEASLYPVVRDRLGTGLVKDGEGHYRQQVLNHLKAWEPAQTQFGEGRDTRMQLALEAGDAGYFEVATDGSRGYLSPRSANLAGFQPDDLPPFDQLWSWARERVHPKDLEGLLKACRAFVEGTEHDLDASFRFLHKSGEYRWLNVGARSFFRDGQGRPRGAAGMIQDIHQRKQTEEMVFHQANFDPLTDLPNRILFHDRLIQAMKTVARYGGQLAILFIDLDRFKWVNDFLGHSSGDRLLQLTAARLQDCVRKSDTVARLGGDEFIIILTELNDSGGAESVARKILKRLAEPFEIEGEAIRISGSIGISMYPDDGEDVDELLKHADTAMYEAKESGKNALRFYTSNMNRCLMERIRLEKEMNQALERDEFVLHYQPVIDPETNRIVSVEALLRWRHPTRGLLGPLQFLPLAESNGLISKIGVWVLKTACAQAKQWQDSGLPPIVLSINLSNRQCLEMKLKDHVQSVLSESGLSPNQLALEINTRFMMDGDPRYEVLRELSSMDVNLILDNFGSDPASLTWLTHLPIRSLKLDRTFLRRLPEQAQNALLAEAIITMAHKLDIEVVGEGVESLEQLGFLASCECDLVQGYLFSHPLPNHEFERFFRTQTGISATA</sequence>
<dbReference type="Gene3D" id="3.30.450.20">
    <property type="entry name" value="PAS domain"/>
    <property type="match status" value="1"/>
</dbReference>
<dbReference type="SMART" id="SM00086">
    <property type="entry name" value="PAC"/>
    <property type="match status" value="1"/>
</dbReference>
<dbReference type="NCBIfam" id="TIGR00229">
    <property type="entry name" value="sensory_box"/>
    <property type="match status" value="1"/>
</dbReference>
<dbReference type="RefSeq" id="WP_237383675.1">
    <property type="nucleotide sequence ID" value="NZ_CP071793.1"/>
</dbReference>
<accession>A0A8A4TVR1</accession>
<feature type="domain" description="PAS" evidence="1">
    <location>
        <begin position="132"/>
        <end position="207"/>
    </location>
</feature>
<dbReference type="EMBL" id="CP071793">
    <property type="protein sequence ID" value="QTD53573.1"/>
    <property type="molecule type" value="Genomic_DNA"/>
</dbReference>
<dbReference type="SUPFAM" id="SSF55073">
    <property type="entry name" value="Nucleotide cyclase"/>
    <property type="match status" value="1"/>
</dbReference>
<dbReference type="SMART" id="SM00052">
    <property type="entry name" value="EAL"/>
    <property type="match status" value="1"/>
</dbReference>
<reference evidence="5" key="1">
    <citation type="submission" date="2021-03" db="EMBL/GenBank/DDBJ databases">
        <title>Acanthopleuribacteraceae sp. M133.</title>
        <authorList>
            <person name="Wang G."/>
        </authorList>
    </citation>
    <scope>NUCLEOTIDE SEQUENCE</scope>
    <source>
        <strain evidence="5">M133</strain>
    </source>
</reference>
<dbReference type="SUPFAM" id="SSF141868">
    <property type="entry name" value="EAL domain-like"/>
    <property type="match status" value="1"/>
</dbReference>
<organism evidence="5 6">
    <name type="scientific">Sulfidibacter corallicola</name>
    <dbReference type="NCBI Taxonomy" id="2818388"/>
    <lineage>
        <taxon>Bacteria</taxon>
        <taxon>Pseudomonadati</taxon>
        <taxon>Acidobacteriota</taxon>
        <taxon>Holophagae</taxon>
        <taxon>Acanthopleuribacterales</taxon>
        <taxon>Acanthopleuribacteraceae</taxon>
        <taxon>Sulfidibacter</taxon>
    </lineage>
</organism>
<dbReference type="PANTHER" id="PTHR44757">
    <property type="entry name" value="DIGUANYLATE CYCLASE DGCP"/>
    <property type="match status" value="1"/>
</dbReference>